<feature type="transmembrane region" description="Helical" evidence="1">
    <location>
        <begin position="85"/>
        <end position="102"/>
    </location>
</feature>
<dbReference type="Proteomes" id="UP001642540">
    <property type="component" value="Unassembled WGS sequence"/>
</dbReference>
<name>A0ABP1RJL1_9HEXA</name>
<evidence type="ECO:0008006" key="4">
    <source>
        <dbReference type="Google" id="ProtNLM"/>
    </source>
</evidence>
<proteinExistence type="predicted"/>
<feature type="transmembrane region" description="Helical" evidence="1">
    <location>
        <begin position="194"/>
        <end position="218"/>
    </location>
</feature>
<sequence length="261" mass="29929">MAFSEGAVNVHRVIQKVFTLPYYIVIDNNLTMSLIATYKPFDASNSSKLIWKAAKYTMALITVFCILRLEWLFSNWKDNPDLRQLGVYIGAICILTIGLAAYQSLETFKEDWSYLMTQRFRICRMDPNILKRHSIRRLKIGEGLLYLLLFGFLFFPPMVANITRMRDNDPIQIMLRTLLGKFVPIWGIKVTTSILYAGIVSHGTATVLTLILLAVTFVDAARMVSAQLSILPIWQQCLTQMVSISKLRGYDDFVLKLEERI</sequence>
<gene>
    <name evidence="2" type="ORF">ODALV1_LOCUS22997</name>
</gene>
<dbReference type="EMBL" id="CAXLJM020000076">
    <property type="protein sequence ID" value="CAL8129233.1"/>
    <property type="molecule type" value="Genomic_DNA"/>
</dbReference>
<protein>
    <recommendedName>
        <fullName evidence="4">Gustatory receptor</fullName>
    </recommendedName>
</protein>
<evidence type="ECO:0000313" key="2">
    <source>
        <dbReference type="EMBL" id="CAL8129233.1"/>
    </source>
</evidence>
<feature type="transmembrane region" description="Helical" evidence="1">
    <location>
        <begin position="140"/>
        <end position="160"/>
    </location>
</feature>
<keyword evidence="1" id="KW-1133">Transmembrane helix</keyword>
<feature type="transmembrane region" description="Helical" evidence="1">
    <location>
        <begin position="20"/>
        <end position="41"/>
    </location>
</feature>
<organism evidence="2 3">
    <name type="scientific">Orchesella dallaii</name>
    <dbReference type="NCBI Taxonomy" id="48710"/>
    <lineage>
        <taxon>Eukaryota</taxon>
        <taxon>Metazoa</taxon>
        <taxon>Ecdysozoa</taxon>
        <taxon>Arthropoda</taxon>
        <taxon>Hexapoda</taxon>
        <taxon>Collembola</taxon>
        <taxon>Entomobryomorpha</taxon>
        <taxon>Entomobryoidea</taxon>
        <taxon>Orchesellidae</taxon>
        <taxon>Orchesellinae</taxon>
        <taxon>Orchesella</taxon>
    </lineage>
</organism>
<keyword evidence="1" id="KW-0472">Membrane</keyword>
<evidence type="ECO:0000256" key="1">
    <source>
        <dbReference type="SAM" id="Phobius"/>
    </source>
</evidence>
<reference evidence="2 3" key="1">
    <citation type="submission" date="2024-08" db="EMBL/GenBank/DDBJ databases">
        <authorList>
            <person name="Cucini C."/>
            <person name="Frati F."/>
        </authorList>
    </citation>
    <scope>NUCLEOTIDE SEQUENCE [LARGE SCALE GENOMIC DNA]</scope>
</reference>
<feature type="transmembrane region" description="Helical" evidence="1">
    <location>
        <begin position="53"/>
        <end position="73"/>
    </location>
</feature>
<keyword evidence="1" id="KW-0812">Transmembrane</keyword>
<evidence type="ECO:0000313" key="3">
    <source>
        <dbReference type="Proteomes" id="UP001642540"/>
    </source>
</evidence>
<comment type="caution">
    <text evidence="2">The sequence shown here is derived from an EMBL/GenBank/DDBJ whole genome shotgun (WGS) entry which is preliminary data.</text>
</comment>
<keyword evidence="3" id="KW-1185">Reference proteome</keyword>
<accession>A0ABP1RJL1</accession>